<keyword evidence="3" id="KW-1185">Reference proteome</keyword>
<name>A0A540XBC1_9BACT</name>
<evidence type="ECO:0000313" key="2">
    <source>
        <dbReference type="EMBL" id="TQF17984.1"/>
    </source>
</evidence>
<feature type="chain" id="PRO_5021843189" description="Outer membrane protein beta-barrel domain-containing protein" evidence="1">
    <location>
        <begin position="22"/>
        <end position="223"/>
    </location>
</feature>
<comment type="caution">
    <text evidence="2">The sequence shown here is derived from an EMBL/GenBank/DDBJ whole genome shotgun (WGS) entry which is preliminary data.</text>
</comment>
<feature type="signal peptide" evidence="1">
    <location>
        <begin position="1"/>
        <end position="21"/>
    </location>
</feature>
<reference evidence="2 3" key="1">
    <citation type="submission" date="2019-06" db="EMBL/GenBank/DDBJ databases">
        <authorList>
            <person name="Livingstone P."/>
            <person name="Whitworth D."/>
        </authorList>
    </citation>
    <scope>NUCLEOTIDE SEQUENCE [LARGE SCALE GENOMIC DNA]</scope>
    <source>
        <strain evidence="2 3">AM401</strain>
    </source>
</reference>
<accession>A0A540XBC1</accession>
<protein>
    <recommendedName>
        <fullName evidence="4">Outer membrane protein beta-barrel domain-containing protein</fullName>
    </recommendedName>
</protein>
<proteinExistence type="predicted"/>
<evidence type="ECO:0000313" key="3">
    <source>
        <dbReference type="Proteomes" id="UP000315369"/>
    </source>
</evidence>
<dbReference type="Proteomes" id="UP000315369">
    <property type="component" value="Unassembled WGS sequence"/>
</dbReference>
<keyword evidence="1" id="KW-0732">Signal</keyword>
<dbReference type="AlphaFoldDB" id="A0A540XBC1"/>
<organism evidence="2 3">
    <name type="scientific">Myxococcus llanfairpwllgwyngyllgogerychwyrndrobwllllantysiliogogogochensis</name>
    <dbReference type="NCBI Taxonomy" id="2590453"/>
    <lineage>
        <taxon>Bacteria</taxon>
        <taxon>Pseudomonadati</taxon>
        <taxon>Myxococcota</taxon>
        <taxon>Myxococcia</taxon>
        <taxon>Myxococcales</taxon>
        <taxon>Cystobacterineae</taxon>
        <taxon>Myxococcaceae</taxon>
        <taxon>Myxococcus</taxon>
    </lineage>
</organism>
<dbReference type="OrthoDB" id="5382054at2"/>
<evidence type="ECO:0000256" key="1">
    <source>
        <dbReference type="SAM" id="SignalP"/>
    </source>
</evidence>
<dbReference type="RefSeq" id="WP_141640300.1">
    <property type="nucleotide sequence ID" value="NZ_VIFM01000001.1"/>
</dbReference>
<gene>
    <name evidence="2" type="ORF">FJV41_00095</name>
</gene>
<evidence type="ECO:0008006" key="4">
    <source>
        <dbReference type="Google" id="ProtNLM"/>
    </source>
</evidence>
<dbReference type="EMBL" id="VIFM01000001">
    <property type="protein sequence ID" value="TQF17984.1"/>
    <property type="molecule type" value="Genomic_DNA"/>
</dbReference>
<sequence>MQTLSRPAALALVLLSSPTLAEEHAELEGGFPRWLAISARGGYLMPGGRMDGSAEPFYLYEVYKGLFAAILEPTVRIGPNVELGPWLQLAHAQMRIRCSADQACPGSNLRFGLQGNYHWNPAGPYSPWAGVALGHETTSFSIGDVDITYSGPEITLQAGFDRNFGGAFWAGLFVNVTGGRYSTLDVDLSTGSGSESLRERTLHMWVGFGFRVRVAAPLPAAPR</sequence>